<gene>
    <name evidence="2" type="ORF">HTZ77_29870</name>
</gene>
<dbReference type="RefSeq" id="WP_175593063.1">
    <property type="nucleotide sequence ID" value="NZ_JABWGN010000012.1"/>
</dbReference>
<dbReference type="EMBL" id="JABWGN010000012">
    <property type="protein sequence ID" value="NUW35608.1"/>
    <property type="molecule type" value="Genomic_DNA"/>
</dbReference>
<evidence type="ECO:0000313" key="3">
    <source>
        <dbReference type="Proteomes" id="UP000586042"/>
    </source>
</evidence>
<comment type="caution">
    <text evidence="2">The sequence shown here is derived from an EMBL/GenBank/DDBJ whole genome shotgun (WGS) entry which is preliminary data.</text>
</comment>
<protein>
    <submittedName>
        <fullName evidence="2">Uncharacterized protein</fullName>
    </submittedName>
</protein>
<keyword evidence="3" id="KW-1185">Reference proteome</keyword>
<evidence type="ECO:0000256" key="1">
    <source>
        <dbReference type="SAM" id="MobiDB-lite"/>
    </source>
</evidence>
<dbReference type="Proteomes" id="UP000586042">
    <property type="component" value="Unassembled WGS sequence"/>
</dbReference>
<reference evidence="2 3" key="1">
    <citation type="submission" date="2020-06" db="EMBL/GenBank/DDBJ databases">
        <title>Nonomuraea sp. SMC257, a novel actinomycete isolated from soil.</title>
        <authorList>
            <person name="Chanama M."/>
        </authorList>
    </citation>
    <scope>NUCLEOTIDE SEQUENCE [LARGE SCALE GENOMIC DNA]</scope>
    <source>
        <strain evidence="2 3">SMC257</strain>
    </source>
</reference>
<evidence type="ECO:0000313" key="2">
    <source>
        <dbReference type="EMBL" id="NUW35608.1"/>
    </source>
</evidence>
<sequence length="160" mass="16974">MDTYRYDPPSIGSKGRLLVLDSHVDPLRRTGEAAQHDPGRHKNMTARIQSSNAAFTFFGTYSQREGLEDSAVYCTSLPAQSSPCSATGRRPSSGGQPYTTRVVHADGTPAGEFYGQELNGHKLGTGNPGDEGKALGVQLRLVAPLPGNMGAIVEVTSAKK</sequence>
<proteinExistence type="predicted"/>
<organism evidence="2 3">
    <name type="scientific">Nonomuraea montanisoli</name>
    <dbReference type="NCBI Taxonomy" id="2741721"/>
    <lineage>
        <taxon>Bacteria</taxon>
        <taxon>Bacillati</taxon>
        <taxon>Actinomycetota</taxon>
        <taxon>Actinomycetes</taxon>
        <taxon>Streptosporangiales</taxon>
        <taxon>Streptosporangiaceae</taxon>
        <taxon>Nonomuraea</taxon>
    </lineage>
</organism>
<feature type="region of interest" description="Disordered" evidence="1">
    <location>
        <begin position="79"/>
        <end position="101"/>
    </location>
</feature>
<dbReference type="AlphaFoldDB" id="A0A7Y6ICC1"/>
<name>A0A7Y6ICC1_9ACTN</name>
<accession>A0A7Y6ICC1</accession>